<keyword evidence="1" id="KW-0732">Signal</keyword>
<organism evidence="2 3">
    <name type="scientific">Candidula unifasciata</name>
    <dbReference type="NCBI Taxonomy" id="100452"/>
    <lineage>
        <taxon>Eukaryota</taxon>
        <taxon>Metazoa</taxon>
        <taxon>Spiralia</taxon>
        <taxon>Lophotrochozoa</taxon>
        <taxon>Mollusca</taxon>
        <taxon>Gastropoda</taxon>
        <taxon>Heterobranchia</taxon>
        <taxon>Euthyneura</taxon>
        <taxon>Panpulmonata</taxon>
        <taxon>Eupulmonata</taxon>
        <taxon>Stylommatophora</taxon>
        <taxon>Helicina</taxon>
        <taxon>Helicoidea</taxon>
        <taxon>Geomitridae</taxon>
        <taxon>Candidula</taxon>
    </lineage>
</organism>
<dbReference type="EMBL" id="CAJHNH020000924">
    <property type="protein sequence ID" value="CAG5120556.1"/>
    <property type="molecule type" value="Genomic_DNA"/>
</dbReference>
<comment type="caution">
    <text evidence="2">The sequence shown here is derived from an EMBL/GenBank/DDBJ whole genome shotgun (WGS) entry which is preliminary data.</text>
</comment>
<protein>
    <submittedName>
        <fullName evidence="2">Uncharacterized protein</fullName>
    </submittedName>
</protein>
<feature type="signal peptide" evidence="1">
    <location>
        <begin position="1"/>
        <end position="18"/>
    </location>
</feature>
<dbReference type="AlphaFoldDB" id="A0A8S3Z1P3"/>
<dbReference type="Proteomes" id="UP000678393">
    <property type="component" value="Unassembled WGS sequence"/>
</dbReference>
<proteinExistence type="predicted"/>
<accession>A0A8S3Z1P3</accession>
<evidence type="ECO:0000313" key="3">
    <source>
        <dbReference type="Proteomes" id="UP000678393"/>
    </source>
</evidence>
<keyword evidence="3" id="KW-1185">Reference proteome</keyword>
<name>A0A8S3Z1P3_9EUPU</name>
<feature type="chain" id="PRO_5035768221" evidence="1">
    <location>
        <begin position="19"/>
        <end position="137"/>
    </location>
</feature>
<evidence type="ECO:0000313" key="2">
    <source>
        <dbReference type="EMBL" id="CAG5120556.1"/>
    </source>
</evidence>
<gene>
    <name evidence="2" type="ORF">CUNI_LOCUS6114</name>
</gene>
<sequence length="137" mass="14706">MMFFSFPLLLVVANSVSCQTLDIRKRTVGDPLGLKTFMSVIKPVMESMPTVTHVFCAIVHNLSKALLDALTRVAKGTLNIVKKILGRVVNVVDLASISASKPLETVCESLNSVFAMVLSHVAPLLSAASKLPPKTSQ</sequence>
<evidence type="ECO:0000256" key="1">
    <source>
        <dbReference type="SAM" id="SignalP"/>
    </source>
</evidence>
<reference evidence="2" key="1">
    <citation type="submission" date="2021-04" db="EMBL/GenBank/DDBJ databases">
        <authorList>
            <consortium name="Molecular Ecology Group"/>
        </authorList>
    </citation>
    <scope>NUCLEOTIDE SEQUENCE</scope>
</reference>